<dbReference type="SUPFAM" id="SSF53335">
    <property type="entry name" value="S-adenosyl-L-methionine-dependent methyltransferases"/>
    <property type="match status" value="1"/>
</dbReference>
<evidence type="ECO:0000256" key="8">
    <source>
        <dbReference type="PROSITE-ProRule" id="PRU00221"/>
    </source>
</evidence>
<keyword evidence="7" id="KW-0539">Nucleus</keyword>
<evidence type="ECO:0000313" key="10">
    <source>
        <dbReference type="EMBL" id="OAL29156.1"/>
    </source>
</evidence>
<feature type="region of interest" description="Disordered" evidence="9">
    <location>
        <begin position="340"/>
        <end position="525"/>
    </location>
</feature>
<feature type="repeat" description="WD" evidence="8">
    <location>
        <begin position="841"/>
        <end position="882"/>
    </location>
</feature>
<evidence type="ECO:0000256" key="2">
    <source>
        <dbReference type="ARBA" id="ARBA00022517"/>
    </source>
</evidence>
<feature type="repeat" description="WD" evidence="8">
    <location>
        <begin position="1077"/>
        <end position="1109"/>
    </location>
</feature>
<dbReference type="InterPro" id="IPR036322">
    <property type="entry name" value="WD40_repeat_dom_sf"/>
</dbReference>
<dbReference type="PROSITE" id="PS50294">
    <property type="entry name" value="WD_REPEATS_REGION"/>
    <property type="match status" value="1"/>
</dbReference>
<keyword evidence="4 8" id="KW-0853">WD repeat</keyword>
<evidence type="ECO:0000256" key="1">
    <source>
        <dbReference type="ARBA" id="ARBA00004604"/>
    </source>
</evidence>
<dbReference type="SMART" id="SM00320">
    <property type="entry name" value="WD40"/>
    <property type="match status" value="3"/>
</dbReference>
<dbReference type="InterPro" id="IPR001680">
    <property type="entry name" value="WD40_rpt"/>
</dbReference>
<keyword evidence="2" id="KW-0690">Ribosome biogenesis</keyword>
<feature type="compositionally biased region" description="Basic residues" evidence="9">
    <location>
        <begin position="514"/>
        <end position="525"/>
    </location>
</feature>
<keyword evidence="5" id="KW-0677">Repeat</keyword>
<organism evidence="10 11">
    <name type="scientific">Fonsecaea nubica</name>
    <dbReference type="NCBI Taxonomy" id="856822"/>
    <lineage>
        <taxon>Eukaryota</taxon>
        <taxon>Fungi</taxon>
        <taxon>Dikarya</taxon>
        <taxon>Ascomycota</taxon>
        <taxon>Pezizomycotina</taxon>
        <taxon>Eurotiomycetes</taxon>
        <taxon>Chaetothyriomycetidae</taxon>
        <taxon>Chaetothyriales</taxon>
        <taxon>Herpotrichiellaceae</taxon>
        <taxon>Fonsecaea</taxon>
    </lineage>
</organism>
<dbReference type="PANTHER" id="PTHR44215:SF1">
    <property type="entry name" value="WD REPEAT-CONTAINING PROTEIN 75"/>
    <property type="match status" value="1"/>
</dbReference>
<dbReference type="GO" id="GO:0003723">
    <property type="term" value="F:RNA binding"/>
    <property type="evidence" value="ECO:0007669"/>
    <property type="project" value="InterPro"/>
</dbReference>
<dbReference type="GO" id="GO:0045943">
    <property type="term" value="P:positive regulation of transcription by RNA polymerase I"/>
    <property type="evidence" value="ECO:0007669"/>
    <property type="project" value="InterPro"/>
</dbReference>
<proteinExistence type="predicted"/>
<dbReference type="Proteomes" id="UP000185904">
    <property type="component" value="Unassembled WGS sequence"/>
</dbReference>
<name>A0A178CIR8_9EURO</name>
<dbReference type="Gene3D" id="3.40.50.150">
    <property type="entry name" value="Vaccinia Virus protein VP39"/>
    <property type="match status" value="2"/>
</dbReference>
<keyword evidence="3" id="KW-0698">rRNA processing</keyword>
<protein>
    <submittedName>
        <fullName evidence="10">Uncharacterized protein</fullName>
    </submittedName>
</protein>
<evidence type="ECO:0000313" key="11">
    <source>
        <dbReference type="Proteomes" id="UP000185904"/>
    </source>
</evidence>
<dbReference type="GeneID" id="34592708"/>
<evidence type="ECO:0000256" key="7">
    <source>
        <dbReference type="ARBA" id="ARBA00023242"/>
    </source>
</evidence>
<dbReference type="SUPFAM" id="SSF69322">
    <property type="entry name" value="Tricorn protease domain 2"/>
    <property type="match status" value="1"/>
</dbReference>
<dbReference type="GO" id="GO:0032040">
    <property type="term" value="C:small-subunit processome"/>
    <property type="evidence" value="ECO:0007669"/>
    <property type="project" value="InterPro"/>
</dbReference>
<feature type="compositionally biased region" description="Low complexity" evidence="9">
    <location>
        <begin position="422"/>
        <end position="433"/>
    </location>
</feature>
<gene>
    <name evidence="10" type="ORF">AYO20_09309</name>
</gene>
<dbReference type="RefSeq" id="XP_022496469.1">
    <property type="nucleotide sequence ID" value="XM_022647580.1"/>
</dbReference>
<feature type="compositionally biased region" description="Polar residues" evidence="9">
    <location>
        <begin position="389"/>
        <end position="400"/>
    </location>
</feature>
<feature type="compositionally biased region" description="Polar residues" evidence="9">
    <location>
        <begin position="373"/>
        <end position="382"/>
    </location>
</feature>
<keyword evidence="6" id="KW-0804">Transcription</keyword>
<dbReference type="SUPFAM" id="SSF50978">
    <property type="entry name" value="WD40 repeat-like"/>
    <property type="match status" value="1"/>
</dbReference>
<reference evidence="10 11" key="1">
    <citation type="submission" date="2016-03" db="EMBL/GenBank/DDBJ databases">
        <title>The draft genome sequence of Fonsecaea nubica causative agent of cutaneous subcutaneous infection in human host.</title>
        <authorList>
            <person name="Costa F."/>
            <person name="Sybren D.H."/>
            <person name="Raittz R.T."/>
            <person name="Weiss V.A."/>
            <person name="Leao A.C."/>
            <person name="Gomes R."/>
            <person name="De Souza E.M."/>
            <person name="Pedrosa F.O."/>
            <person name="Steffens M.B."/>
            <person name="Bombassaro A."/>
            <person name="Tadra-Sfeir M.Z."/>
            <person name="Moreno L.F."/>
            <person name="Najafzadeh M.J."/>
            <person name="Felipe M.S."/>
            <person name="Teixeira M."/>
            <person name="Sun J."/>
            <person name="Xi L."/>
            <person name="Castro M.A."/>
            <person name="Vicente V.A."/>
        </authorList>
    </citation>
    <scope>NUCLEOTIDE SEQUENCE [LARGE SCALE GENOMIC DNA]</scope>
    <source>
        <strain evidence="10 11">CBS 269.64</strain>
    </source>
</reference>
<sequence>MAILGDDGHTPNGAHAEVSDNEPVAVAPEVPAMLHVHDLPQLHQKPSATTLLRALDLLVAEPSSFSPLAKTRRPEVSEQGVSRYLTSIVSSGLNWIGDEDQKDAIWGAASARLSERSGRSAMPAMTRSFEICTDITVNLHEPTLTEDNLGLKTWTSSVLLSRRLQDCRRYLPTEPTRVLELGAGTGLILPNLRGNLEQNQELITRSGGSTESRALDWVDEMDTPKRDEDKFMVIVAADSIYAPEHPKMLVNAVTRWICRSPEARFIIELPLRDGYDEERQNLRSILQQHKFDLVFEGTEVGFDDWYQQDGSPSEVTSIGSVHRSFAWSAKVCLKMSQPTKRDADTAFEGNHVGDSQKPKRQRRRRSGKVEVTDTPSLLNATASPAALETTPSNDFKNSTSKIKDEITPETASSGSKPKKQTPTKTPTKGPTSKDNSEGLSQKVKGVEAALNKRRDGKQKALTNANENKKKPNSLGSEPSHKQSHPTSTDGGQSEKPESESKVLVNELTTEGKAVKSKRPRKRKVTLLKDRETSIENQKVEQLAGEDRSDQIVKNKQKRQLTKQKSKVVAQSKTQKSNLKGSGFRLSSGNGGMFIDQDPILTADDQYLILPTHSEIRVYSTKTSLLVRSFRVDNRSDITSCSISKVDPKKLYVSTSKGLVSLWDWTTAAAIGKYDTGNGLRQVIPLSQQEEKETIIVLKDDVQGPKRLAAYSVNTSQGSFTESKTVLQRTNLSPCIRSCADGNVLLACVEDQLLIGHCQVTTEGHSDPSYTWREITLPGFITSFDAQVNPGKSKTSRKVPFLDVVVGLNDGVIMLYEDILFKLIGKEKKNQASTDDIVGRRLHWHRTAVNTVKWSRDRNYIVSGGNETVLVIWQLDSNQRQYLPHLSTPILNLSVSAAGSSYALRLSDNSVMILSTADLLPSTNVCGLALGLTQKNSSLIVPHPNIQGRLLAAVPSDAAATGPFHGRYATLLQVYDVETNVQAGRQALTRNMVTASNAAPTGQPVKEPTVTHIAISHDGRWLATVDEWQPNSQDLDSMYIRADRPDLRHQSTETSLRLWLWNEENNNFEQVTRVDEPHTAGTNSVLGMSFDPTKVELATIGSDATVRIWSPKARHRNGVSVRNKANEQLYTWSCSRTIRCDHDTPLGPEGIETRATSAALAYSDDGSVVAAAWFWPETRSKLSLEPPGATFKPSRTRFVHLIDPSTGKIAFSEPSLLSRTSSAAKLLFHSRYLICLSQTLTILDTITNRLVSSPIQLDEQYVPPRSWSPFYLAKNKFDGTIALCISRSEKPRGTKLVLLSLSGDSSGGPGVQVKVLYESSFTAMVKGLLALTTGPGYLVIDERNQYRFVRPSTELFTKSVGGGKETEQVTRSLDSIFGRQGLLGPSASATHGELPALPPSTADEHVGARGGLDAVLRFPSSAQVPTPTELFQRVVGVLAQGGETEVE</sequence>
<dbReference type="InterPro" id="IPR053826">
    <property type="entry name" value="WDR75"/>
</dbReference>
<evidence type="ECO:0000256" key="5">
    <source>
        <dbReference type="ARBA" id="ARBA00022737"/>
    </source>
</evidence>
<feature type="region of interest" description="Disordered" evidence="9">
    <location>
        <begin position="538"/>
        <end position="573"/>
    </location>
</feature>
<dbReference type="InterPro" id="IPR015943">
    <property type="entry name" value="WD40/YVTN_repeat-like_dom_sf"/>
</dbReference>
<dbReference type="Gene3D" id="2.130.10.10">
    <property type="entry name" value="YVTN repeat-like/Quinoprotein amine dehydrogenase"/>
    <property type="match status" value="3"/>
</dbReference>
<dbReference type="OrthoDB" id="4096at2759"/>
<dbReference type="EMBL" id="LVCJ01000084">
    <property type="protein sequence ID" value="OAL29156.1"/>
    <property type="molecule type" value="Genomic_DNA"/>
</dbReference>
<dbReference type="GO" id="GO:0006364">
    <property type="term" value="P:rRNA processing"/>
    <property type="evidence" value="ECO:0007669"/>
    <property type="project" value="UniProtKB-KW"/>
</dbReference>
<dbReference type="Pfam" id="PF00400">
    <property type="entry name" value="WD40"/>
    <property type="match status" value="1"/>
</dbReference>
<evidence type="ECO:0000256" key="4">
    <source>
        <dbReference type="ARBA" id="ARBA00022574"/>
    </source>
</evidence>
<keyword evidence="11" id="KW-1185">Reference proteome</keyword>
<dbReference type="GO" id="GO:2000234">
    <property type="term" value="P:positive regulation of rRNA processing"/>
    <property type="evidence" value="ECO:0007669"/>
    <property type="project" value="TreeGrafter"/>
</dbReference>
<evidence type="ECO:0000256" key="3">
    <source>
        <dbReference type="ARBA" id="ARBA00022552"/>
    </source>
</evidence>
<dbReference type="PROSITE" id="PS50082">
    <property type="entry name" value="WD_REPEATS_2"/>
    <property type="match status" value="2"/>
</dbReference>
<comment type="subcellular location">
    <subcellularLocation>
        <location evidence="1">Nucleus</location>
        <location evidence="1">Nucleolus</location>
    </subcellularLocation>
</comment>
<evidence type="ECO:0000256" key="9">
    <source>
        <dbReference type="SAM" id="MobiDB-lite"/>
    </source>
</evidence>
<accession>A0A178CIR8</accession>
<evidence type="ECO:0000256" key="6">
    <source>
        <dbReference type="ARBA" id="ARBA00023163"/>
    </source>
</evidence>
<dbReference type="PANTHER" id="PTHR44215">
    <property type="entry name" value="WD REPEAT-CONTAINING PROTEIN 75"/>
    <property type="match status" value="1"/>
</dbReference>
<comment type="caution">
    <text evidence="10">The sequence shown here is derived from an EMBL/GenBank/DDBJ whole genome shotgun (WGS) entry which is preliminary data.</text>
</comment>
<feature type="compositionally biased region" description="Basic residues" evidence="9">
    <location>
        <begin position="554"/>
        <end position="565"/>
    </location>
</feature>
<dbReference type="InterPro" id="IPR029063">
    <property type="entry name" value="SAM-dependent_MTases_sf"/>
</dbReference>